<reference evidence="1" key="2">
    <citation type="submission" date="2024-05" db="EMBL/GenBank/DDBJ databases">
        <authorList>
            <person name="Matrishin C.B."/>
            <person name="Kauffman K.M."/>
        </authorList>
    </citation>
    <scope>NUCLEOTIDE SEQUENCE</scope>
</reference>
<evidence type="ECO:0000313" key="1">
    <source>
        <dbReference type="EMBL" id="DBA55310.1"/>
    </source>
</evidence>
<dbReference type="EMBL" id="BK068097">
    <property type="protein sequence ID" value="DBA55310.1"/>
    <property type="molecule type" value="Genomic_DNA"/>
</dbReference>
<proteinExistence type="predicted"/>
<protein>
    <submittedName>
        <fullName evidence="1">Uncharacterized protein</fullName>
    </submittedName>
</protein>
<organism evidence="1">
    <name type="scientific">Porphyromonas phage phage016a_WW2866</name>
    <dbReference type="NCBI Taxonomy" id="3154106"/>
    <lineage>
        <taxon>Viruses</taxon>
        <taxon>Duplodnaviria</taxon>
        <taxon>Heunggongvirae</taxon>
        <taxon>Uroviricota</taxon>
        <taxon>Caudoviricetes</taxon>
        <taxon>Nixviridae</taxon>
        <taxon>Dewhirstvirus</taxon>
        <taxon>Dewhirstvirus pging00J</taxon>
    </lineage>
</organism>
<accession>A0AAT9JDA3</accession>
<reference evidence="1" key="1">
    <citation type="journal article" date="2023" name="Microbiome">
        <title>Phages are unrecognized players in the ecology of the oral pathogen Porphyromonas gingivalis.</title>
        <authorList>
            <person name="Matrishin C.B."/>
            <person name="Haase E.M."/>
            <person name="Dewhirst F.E."/>
            <person name="Mark Welch J.L."/>
            <person name="Miranda-Sanchez F."/>
            <person name="Chen T."/>
            <person name="MacFarland D.C."/>
            <person name="Kauffman K.M."/>
        </authorList>
    </citation>
    <scope>NUCLEOTIDE SEQUENCE</scope>
</reference>
<name>A0AAT9JDA3_9CAUD</name>
<sequence>MRWVGRYFRIMDNLKGVRALEWARELSKVPEGCFKIAFFPYNRKTGKVGTTLRVLEGCKVRRALPEEAFSVASENYFLFKDKYGNNKMCYKILIRYMGFPHDNFTLRKIDWL</sequence>